<evidence type="ECO:0000313" key="1">
    <source>
        <dbReference type="EMBL" id="OMO53094.1"/>
    </source>
</evidence>
<dbReference type="EMBL" id="AWWV01015315">
    <property type="protein sequence ID" value="OMO53094.1"/>
    <property type="molecule type" value="Genomic_DNA"/>
</dbReference>
<dbReference type="Gramene" id="OMO53094">
    <property type="protein sequence ID" value="OMO53094"/>
    <property type="gene ID" value="CCACVL1_28887"/>
</dbReference>
<dbReference type="AlphaFoldDB" id="A0A1R3G4U0"/>
<accession>A0A1R3G4U0</accession>
<organism evidence="1 2">
    <name type="scientific">Corchorus capsularis</name>
    <name type="common">Jute</name>
    <dbReference type="NCBI Taxonomy" id="210143"/>
    <lineage>
        <taxon>Eukaryota</taxon>
        <taxon>Viridiplantae</taxon>
        <taxon>Streptophyta</taxon>
        <taxon>Embryophyta</taxon>
        <taxon>Tracheophyta</taxon>
        <taxon>Spermatophyta</taxon>
        <taxon>Magnoliopsida</taxon>
        <taxon>eudicotyledons</taxon>
        <taxon>Gunneridae</taxon>
        <taxon>Pentapetalae</taxon>
        <taxon>rosids</taxon>
        <taxon>malvids</taxon>
        <taxon>Malvales</taxon>
        <taxon>Malvaceae</taxon>
        <taxon>Grewioideae</taxon>
        <taxon>Apeibeae</taxon>
        <taxon>Corchorus</taxon>
    </lineage>
</organism>
<protein>
    <submittedName>
        <fullName evidence="1">Uncharacterized protein</fullName>
    </submittedName>
</protein>
<gene>
    <name evidence="1" type="ORF">CCACVL1_28887</name>
</gene>
<comment type="caution">
    <text evidence="1">The sequence shown here is derived from an EMBL/GenBank/DDBJ whole genome shotgun (WGS) entry which is preliminary data.</text>
</comment>
<sequence length="38" mass="4169">MGLLLELYQKSGMGFFSVKSGGVGASSKLHYGFRPRDF</sequence>
<evidence type="ECO:0000313" key="2">
    <source>
        <dbReference type="Proteomes" id="UP000188268"/>
    </source>
</evidence>
<dbReference type="Proteomes" id="UP000188268">
    <property type="component" value="Unassembled WGS sequence"/>
</dbReference>
<name>A0A1R3G4U0_COCAP</name>
<proteinExistence type="predicted"/>
<keyword evidence="2" id="KW-1185">Reference proteome</keyword>
<reference evidence="1 2" key="1">
    <citation type="submission" date="2013-09" db="EMBL/GenBank/DDBJ databases">
        <title>Corchorus capsularis genome sequencing.</title>
        <authorList>
            <person name="Alam M."/>
            <person name="Haque M.S."/>
            <person name="Islam M.S."/>
            <person name="Emdad E.M."/>
            <person name="Islam M.M."/>
            <person name="Ahmed B."/>
            <person name="Halim A."/>
            <person name="Hossen Q.M.M."/>
            <person name="Hossain M.Z."/>
            <person name="Ahmed R."/>
            <person name="Khan M.M."/>
            <person name="Islam R."/>
            <person name="Rashid M.M."/>
            <person name="Khan S.A."/>
            <person name="Rahman M.S."/>
            <person name="Alam M."/>
        </authorList>
    </citation>
    <scope>NUCLEOTIDE SEQUENCE [LARGE SCALE GENOMIC DNA]</scope>
    <source>
        <strain evidence="2">cv. CVL-1</strain>
        <tissue evidence="1">Whole seedling</tissue>
    </source>
</reference>